<comment type="caution">
    <text evidence="2">The sequence shown here is derived from an EMBL/GenBank/DDBJ whole genome shotgun (WGS) entry which is preliminary data.</text>
</comment>
<feature type="region of interest" description="Disordered" evidence="1">
    <location>
        <begin position="79"/>
        <end position="103"/>
    </location>
</feature>
<sequence length="318" mass="35766">MGASSSSSSRSANFSSRSSTSQRSFRNVKQLNVSNSSLPVQIKHRERQLVAEGGARSTLNRQRSNVNRNAKEFSKFWTRGGSLQPQRQSQRRCGSKRRTHERSLSPFLPNVQDKHRTHPYGWESFPCSPSLAATSRGGCERLQGGQCSRCSRYTTADGTACFCDRQSTSDHTRSISHNTWRRRPSLDPPFLNQIPATVGQPNRIEWPSQGPPFPSQIPSTSWQPSRSRRTSHDSSFLNQIPSGGCQPQRMHRSSQDPSFSNHIPTASCTGPNQQLYPTRQSVTRFYSSNQLLVNRQQPIENACSLSPRGSYSFRHKVI</sequence>
<feature type="compositionally biased region" description="Basic residues" evidence="1">
    <location>
        <begin position="89"/>
        <end position="100"/>
    </location>
</feature>
<gene>
    <name evidence="2" type="ORF">Tcan_16047</name>
</gene>
<feature type="compositionally biased region" description="Polar residues" evidence="1">
    <location>
        <begin position="216"/>
        <end position="225"/>
    </location>
</feature>
<evidence type="ECO:0000313" key="2">
    <source>
        <dbReference type="EMBL" id="KHN82790.1"/>
    </source>
</evidence>
<organism evidence="2 3">
    <name type="scientific">Toxocara canis</name>
    <name type="common">Canine roundworm</name>
    <dbReference type="NCBI Taxonomy" id="6265"/>
    <lineage>
        <taxon>Eukaryota</taxon>
        <taxon>Metazoa</taxon>
        <taxon>Ecdysozoa</taxon>
        <taxon>Nematoda</taxon>
        <taxon>Chromadorea</taxon>
        <taxon>Rhabditida</taxon>
        <taxon>Spirurina</taxon>
        <taxon>Ascaridomorpha</taxon>
        <taxon>Ascaridoidea</taxon>
        <taxon>Toxocaridae</taxon>
        <taxon>Toxocara</taxon>
    </lineage>
</organism>
<keyword evidence="3" id="KW-1185">Reference proteome</keyword>
<reference evidence="2 3" key="1">
    <citation type="submission" date="2014-11" db="EMBL/GenBank/DDBJ databases">
        <title>Genetic blueprint of the zoonotic pathogen Toxocara canis.</title>
        <authorList>
            <person name="Zhu X.-Q."/>
            <person name="Korhonen P.K."/>
            <person name="Cai H."/>
            <person name="Young N.D."/>
            <person name="Nejsum P."/>
            <person name="von Samson-Himmelstjerna G."/>
            <person name="Boag P.R."/>
            <person name="Tan P."/>
            <person name="Li Q."/>
            <person name="Min J."/>
            <person name="Yang Y."/>
            <person name="Wang X."/>
            <person name="Fang X."/>
            <person name="Hall R.S."/>
            <person name="Hofmann A."/>
            <person name="Sternberg P.W."/>
            <person name="Jex A.R."/>
            <person name="Gasser R.B."/>
        </authorList>
    </citation>
    <scope>NUCLEOTIDE SEQUENCE [LARGE SCALE GENOMIC DNA]</scope>
    <source>
        <strain evidence="2">PN_DK_2014</strain>
    </source>
</reference>
<feature type="compositionally biased region" description="Polar residues" evidence="1">
    <location>
        <begin position="29"/>
        <end position="39"/>
    </location>
</feature>
<feature type="compositionally biased region" description="Low complexity" evidence="1">
    <location>
        <begin position="1"/>
        <end position="27"/>
    </location>
</feature>
<protein>
    <submittedName>
        <fullName evidence="2">Uncharacterized protein</fullName>
    </submittedName>
</protein>
<dbReference type="EMBL" id="JPKZ01001308">
    <property type="protein sequence ID" value="KHN82790.1"/>
    <property type="molecule type" value="Genomic_DNA"/>
</dbReference>
<dbReference type="Proteomes" id="UP000031036">
    <property type="component" value="Unassembled WGS sequence"/>
</dbReference>
<feature type="region of interest" description="Disordered" evidence="1">
    <location>
        <begin position="1"/>
        <end position="45"/>
    </location>
</feature>
<name>A0A0B2VP37_TOXCA</name>
<dbReference type="OrthoDB" id="5875903at2759"/>
<dbReference type="AlphaFoldDB" id="A0A0B2VP37"/>
<feature type="region of interest" description="Disordered" evidence="1">
    <location>
        <begin position="169"/>
        <end position="275"/>
    </location>
</feature>
<accession>A0A0B2VP37</accession>
<feature type="compositionally biased region" description="Polar residues" evidence="1">
    <location>
        <begin position="255"/>
        <end position="275"/>
    </location>
</feature>
<evidence type="ECO:0000256" key="1">
    <source>
        <dbReference type="SAM" id="MobiDB-lite"/>
    </source>
</evidence>
<proteinExistence type="predicted"/>
<evidence type="ECO:0000313" key="3">
    <source>
        <dbReference type="Proteomes" id="UP000031036"/>
    </source>
</evidence>